<keyword evidence="2" id="KW-1185">Reference proteome</keyword>
<organism evidence="1 2">
    <name type="scientific">Diphasiastrum complanatum</name>
    <name type="common">Issler's clubmoss</name>
    <name type="synonym">Lycopodium complanatum</name>
    <dbReference type="NCBI Taxonomy" id="34168"/>
    <lineage>
        <taxon>Eukaryota</taxon>
        <taxon>Viridiplantae</taxon>
        <taxon>Streptophyta</taxon>
        <taxon>Embryophyta</taxon>
        <taxon>Tracheophyta</taxon>
        <taxon>Lycopodiopsida</taxon>
        <taxon>Lycopodiales</taxon>
        <taxon>Lycopodiaceae</taxon>
        <taxon>Lycopodioideae</taxon>
        <taxon>Diphasiastrum</taxon>
    </lineage>
</organism>
<gene>
    <name evidence="1" type="ORF">O6H91_06G066600</name>
</gene>
<comment type="caution">
    <text evidence="1">The sequence shown here is derived from an EMBL/GenBank/DDBJ whole genome shotgun (WGS) entry which is preliminary data.</text>
</comment>
<evidence type="ECO:0000313" key="1">
    <source>
        <dbReference type="EMBL" id="KAJ7552715.1"/>
    </source>
</evidence>
<reference evidence="2" key="1">
    <citation type="journal article" date="2024" name="Proc. Natl. Acad. Sci. U.S.A.">
        <title>Extraordinary preservation of gene collinearity over three hundred million years revealed in homosporous lycophytes.</title>
        <authorList>
            <person name="Li C."/>
            <person name="Wickell D."/>
            <person name="Kuo L.Y."/>
            <person name="Chen X."/>
            <person name="Nie B."/>
            <person name="Liao X."/>
            <person name="Peng D."/>
            <person name="Ji J."/>
            <person name="Jenkins J."/>
            <person name="Williams M."/>
            <person name="Shu S."/>
            <person name="Plott C."/>
            <person name="Barry K."/>
            <person name="Rajasekar S."/>
            <person name="Grimwood J."/>
            <person name="Han X."/>
            <person name="Sun S."/>
            <person name="Hou Z."/>
            <person name="He W."/>
            <person name="Dai G."/>
            <person name="Sun C."/>
            <person name="Schmutz J."/>
            <person name="Leebens-Mack J.H."/>
            <person name="Li F.W."/>
            <person name="Wang L."/>
        </authorList>
    </citation>
    <scope>NUCLEOTIDE SEQUENCE [LARGE SCALE GENOMIC DNA]</scope>
    <source>
        <strain evidence="2">cv. PW_Plant_1</strain>
    </source>
</reference>
<accession>A0ACC2DEV8</accession>
<proteinExistence type="predicted"/>
<evidence type="ECO:0000313" key="2">
    <source>
        <dbReference type="Proteomes" id="UP001162992"/>
    </source>
</evidence>
<dbReference type="EMBL" id="CM055097">
    <property type="protein sequence ID" value="KAJ7552715.1"/>
    <property type="molecule type" value="Genomic_DNA"/>
</dbReference>
<sequence>MALALAHKSMILTTLIALLGGAVMVHGSHRKLSTSDNVVTESGVFPSNGDFFTFTGFRGGLSPAPGETAFKTAFVTDFPALLDLGISCSLMYFQPQGVLAPHYHPQGSKLIYVMEGTLTVGFIDSGIKLINQTLQAGDVFVVPRGHIHFMVNFNHTQEAKVIFSFSNSNPGKIDLPSNILGAGIPQFVLEKSFSYYKDEIQQILGGPPANSN</sequence>
<protein>
    <submittedName>
        <fullName evidence="1">Uncharacterized protein</fullName>
    </submittedName>
</protein>
<dbReference type="Proteomes" id="UP001162992">
    <property type="component" value="Chromosome 6"/>
</dbReference>
<name>A0ACC2DEV8_DIPCM</name>